<keyword evidence="3" id="KW-0560">Oxidoreductase</keyword>
<dbReference type="PANTHER" id="PTHR43397:SF1">
    <property type="entry name" value="ERGOTHIONEINE BIOSYNTHESIS PROTEIN 1"/>
    <property type="match status" value="1"/>
</dbReference>
<dbReference type="Pfam" id="PF03781">
    <property type="entry name" value="FGE-sulfatase"/>
    <property type="match status" value="2"/>
</dbReference>
<protein>
    <submittedName>
        <fullName evidence="9">Meiotically up-regulated gene 158 protein</fullName>
    </submittedName>
</protein>
<evidence type="ECO:0000259" key="6">
    <source>
        <dbReference type="Pfam" id="PF03781"/>
    </source>
</evidence>
<dbReference type="InterPro" id="IPR042095">
    <property type="entry name" value="SUMF_sf"/>
</dbReference>
<dbReference type="SUPFAM" id="SSF109854">
    <property type="entry name" value="DinB/YfiT-like putative metalloenzymes"/>
    <property type="match status" value="1"/>
</dbReference>
<evidence type="ECO:0000256" key="3">
    <source>
        <dbReference type="ARBA" id="ARBA00023002"/>
    </source>
</evidence>
<dbReference type="PANTHER" id="PTHR43397">
    <property type="entry name" value="ERGOTHIONEINE BIOSYNTHESIS PROTEIN 1"/>
    <property type="match status" value="1"/>
</dbReference>
<dbReference type="Pfam" id="PF12867">
    <property type="entry name" value="DinB_2"/>
    <property type="match status" value="1"/>
</dbReference>
<dbReference type="InterPro" id="IPR029063">
    <property type="entry name" value="SAM-dependent_MTases_sf"/>
</dbReference>
<dbReference type="InterPro" id="IPR017805">
    <property type="entry name" value="SAM_MeTrfase_EasF-type_put"/>
</dbReference>
<keyword evidence="2" id="KW-0808">Transferase</keyword>
<evidence type="ECO:0000256" key="1">
    <source>
        <dbReference type="ARBA" id="ARBA00022603"/>
    </source>
</evidence>
<accession>A0A1D1YRC5</accession>
<gene>
    <name evidence="9" type="primary">mug158_3</name>
    <name evidence="9" type="ORF">g.2104</name>
</gene>
<organism evidence="9">
    <name type="scientific">Anthurium amnicola</name>
    <dbReference type="NCBI Taxonomy" id="1678845"/>
    <lineage>
        <taxon>Eukaryota</taxon>
        <taxon>Viridiplantae</taxon>
        <taxon>Streptophyta</taxon>
        <taxon>Embryophyta</taxon>
        <taxon>Tracheophyta</taxon>
        <taxon>Spermatophyta</taxon>
        <taxon>Magnoliopsida</taxon>
        <taxon>Liliopsida</taxon>
        <taxon>Araceae</taxon>
        <taxon>Pothoideae</taxon>
        <taxon>Potheae</taxon>
        <taxon>Anthurium</taxon>
    </lineage>
</organism>
<evidence type="ECO:0000259" key="7">
    <source>
        <dbReference type="Pfam" id="PF10017"/>
    </source>
</evidence>
<dbReference type="InterPro" id="IPR019257">
    <property type="entry name" value="MeTrfase_dom"/>
</dbReference>
<sequence length="760" mass="88639">MNYSIIDIRETEYTNISLRNSVIDGLKQNSAKFIPTIVLYDDLGLQYFEQITYLEEYYLTEAEIDILKRKADQIIEYVPDGSSLIELGSGSLRKTQLILKSLEKRKKNVTYYALDLMEDELKKSLSSLGEFHYVKLVGLWGTYEEGIDFAAGLPEDAHKTMMWMGSSIGNLDREEAANFIKTIQTKAMNPGDLFLIGIDRRNSPNKITVAYNDPKGITAKFIMNGLDHVNVILAQPLMDRDNFEYFSRYNDDIGRHEAYYKVKNDTTLEYKPTDDSTKIEIKLKKGELINVEYSYKYSKAETTTLFNNSFLLHVESWPDSQSQYDLHLTYKPPFYFPRHLKSQESVPTIEEWKELWKTTDTIMNMVSPGLFHERPIEFRHPFIFYMGHIPAFLDINLAKYFKEKFTEPQNFAGIFERGIDPDINDPDINDPKKCNPHSIVPDNWPDLNSIVSFRDRVRQRLITVYNTQKIISRSLGRVLWMTFEHEAMHNETFLYMLIQHKHTIPPKDVVIPRWKPSFDPAPKPELITIPTQTITLGHDDDESADDTDPLSLPFGWDNERPSRKVTVQSFKIQSRPVTNGEYLLFMKTTINKEFPSSWVPVDPALFHYKVRTVFGPVDMNIAANWPVMLSQEQACRYAEWTKMRLPTEEELRYFYDLYTRPDSEPNVGFSHWHPTDVPNDKNVIQTLGSGWEWTSTELNMYPGFKKSELYPGYSSDFFDGKHVIILGGSWATHPRMTRRSFRNWYQRGYPYVFCSVRLCL</sequence>
<evidence type="ECO:0000256" key="5">
    <source>
        <dbReference type="ARBA" id="ARBA00037882"/>
    </source>
</evidence>
<dbReference type="InterPro" id="IPR005532">
    <property type="entry name" value="SUMF_dom"/>
</dbReference>
<dbReference type="Gene3D" id="3.40.50.150">
    <property type="entry name" value="Vaccinia Virus protein VP39"/>
    <property type="match status" value="1"/>
</dbReference>
<proteinExistence type="predicted"/>
<reference evidence="9" key="1">
    <citation type="submission" date="2015-07" db="EMBL/GenBank/DDBJ databases">
        <title>Transcriptome Assembly of Anthurium amnicola.</title>
        <authorList>
            <person name="Suzuki J."/>
        </authorList>
    </citation>
    <scope>NUCLEOTIDE SEQUENCE</scope>
</reference>
<evidence type="ECO:0000256" key="4">
    <source>
        <dbReference type="ARBA" id="ARBA00023004"/>
    </source>
</evidence>
<dbReference type="InterPro" id="IPR034660">
    <property type="entry name" value="DinB/YfiT-like"/>
</dbReference>
<dbReference type="AlphaFoldDB" id="A0A1D1YRC5"/>
<feature type="domain" description="Sulfatase-modifying factor enzyme-like" evidence="6">
    <location>
        <begin position="553"/>
        <end position="653"/>
    </location>
</feature>
<dbReference type="GO" id="GO:0032259">
    <property type="term" value="P:methylation"/>
    <property type="evidence" value="ECO:0007669"/>
    <property type="project" value="UniProtKB-KW"/>
</dbReference>
<dbReference type="GO" id="GO:0008168">
    <property type="term" value="F:methyltransferase activity"/>
    <property type="evidence" value="ECO:0007669"/>
    <property type="project" value="UniProtKB-KW"/>
</dbReference>
<dbReference type="InterPro" id="IPR024775">
    <property type="entry name" value="DinB-like"/>
</dbReference>
<keyword evidence="1" id="KW-0489">Methyltransferase</keyword>
<evidence type="ECO:0000256" key="2">
    <source>
        <dbReference type="ARBA" id="ARBA00022679"/>
    </source>
</evidence>
<comment type="pathway">
    <text evidence="5">Amino-acid biosynthesis; ergothioneine biosynthesis.</text>
</comment>
<feature type="domain" description="Histidine-specific methyltransferase SAM-dependent" evidence="7">
    <location>
        <begin position="19"/>
        <end position="329"/>
    </location>
</feature>
<feature type="domain" description="DinB-like" evidence="8">
    <location>
        <begin position="352"/>
        <end position="492"/>
    </location>
</feature>
<keyword evidence="4" id="KW-0408">Iron</keyword>
<evidence type="ECO:0000313" key="9">
    <source>
        <dbReference type="EMBL" id="JAT57159.1"/>
    </source>
</evidence>
<dbReference type="Pfam" id="PF10017">
    <property type="entry name" value="Methyltransf_33"/>
    <property type="match status" value="1"/>
</dbReference>
<feature type="domain" description="Sulfatase-modifying factor enzyme-like" evidence="6">
    <location>
        <begin position="678"/>
        <end position="757"/>
    </location>
</feature>
<dbReference type="InterPro" id="IPR051128">
    <property type="entry name" value="EgtD_Methyltrsf_superfamily"/>
</dbReference>
<dbReference type="EMBL" id="GDJX01010777">
    <property type="protein sequence ID" value="JAT57159.1"/>
    <property type="molecule type" value="Transcribed_RNA"/>
</dbReference>
<dbReference type="Gene3D" id="3.90.1580.10">
    <property type="entry name" value="paralog of FGE (formylglycine-generating enzyme)"/>
    <property type="match status" value="1"/>
</dbReference>
<dbReference type="NCBIfam" id="TIGR03439">
    <property type="entry name" value="methyl_EasF"/>
    <property type="match status" value="1"/>
</dbReference>
<dbReference type="SUPFAM" id="SSF56436">
    <property type="entry name" value="C-type lectin-like"/>
    <property type="match status" value="1"/>
</dbReference>
<name>A0A1D1YRC5_9ARAE</name>
<evidence type="ECO:0000259" key="8">
    <source>
        <dbReference type="Pfam" id="PF12867"/>
    </source>
</evidence>
<dbReference type="InterPro" id="IPR016187">
    <property type="entry name" value="CTDL_fold"/>
</dbReference>